<dbReference type="OrthoDB" id="9775707at2"/>
<dbReference type="Gene3D" id="2.60.40.1080">
    <property type="match status" value="2"/>
</dbReference>
<dbReference type="Pfam" id="PF02368">
    <property type="entry name" value="Big_2"/>
    <property type="match status" value="1"/>
</dbReference>
<dbReference type="eggNOG" id="ENOG50334SX">
    <property type="taxonomic scope" value="Bacteria"/>
</dbReference>
<evidence type="ECO:0000256" key="1">
    <source>
        <dbReference type="SAM" id="SignalP"/>
    </source>
</evidence>
<reference evidence="3 4" key="1">
    <citation type="submission" date="2013-04" db="EMBL/GenBank/DDBJ databases">
        <title>The Genome Sequence of Enterorhabdus caecimuris B7.</title>
        <authorList>
            <consortium name="The Broad Institute Genomics Platform"/>
            <consortium name="The Broad Institute Genome Sequencing Center for Infectious Disease"/>
            <person name="Earl A."/>
            <person name="Xavier R."/>
            <person name="Elson C."/>
            <person name="Duck W."/>
            <person name="Walker B."/>
            <person name="Young S."/>
            <person name="Zeng Q."/>
            <person name="Gargeya S."/>
            <person name="Fitzgerald M."/>
            <person name="Haas B."/>
            <person name="Abouelleil A."/>
            <person name="Allen A.W."/>
            <person name="Alvarado L."/>
            <person name="Arachchi H.M."/>
            <person name="Berlin A.M."/>
            <person name="Chapman S.B."/>
            <person name="Gainer-Dewar J."/>
            <person name="Goldberg J."/>
            <person name="Griggs A."/>
            <person name="Gujja S."/>
            <person name="Hansen M."/>
            <person name="Howarth C."/>
            <person name="Imamovic A."/>
            <person name="Ireland A."/>
            <person name="Larimer J."/>
            <person name="McCowan C."/>
            <person name="Murphy C."/>
            <person name="Pearson M."/>
            <person name="Poon T.W."/>
            <person name="Priest M."/>
            <person name="Roberts A."/>
            <person name="Saif S."/>
            <person name="Shea T."/>
            <person name="Sisk P."/>
            <person name="Sykes S."/>
            <person name="Wortman J."/>
            <person name="Nusbaum C."/>
            <person name="Birren B."/>
        </authorList>
    </citation>
    <scope>NUCLEOTIDE SEQUENCE [LARGE SCALE GENOMIC DNA]</scope>
    <source>
        <strain evidence="3 4">B7</strain>
    </source>
</reference>
<feature type="domain" description="BIG2" evidence="2">
    <location>
        <begin position="37"/>
        <end position="107"/>
    </location>
</feature>
<dbReference type="PATRIC" id="fig|1235794.3.peg.549"/>
<keyword evidence="1" id="KW-0732">Signal</keyword>
<dbReference type="EMBL" id="ASSY01000005">
    <property type="protein sequence ID" value="EOS52531.1"/>
    <property type="molecule type" value="Genomic_DNA"/>
</dbReference>
<feature type="chain" id="PRO_5039624666" description="BIG2 domain-containing protein" evidence="1">
    <location>
        <begin position="33"/>
        <end position="287"/>
    </location>
</feature>
<dbReference type="PANTHER" id="PTHR23019:SF0">
    <property type="entry name" value="NUCLEAR PORE MEMBRANE GLYCOPROTEIN 210"/>
    <property type="match status" value="1"/>
</dbReference>
<evidence type="ECO:0000313" key="4">
    <source>
        <dbReference type="Proteomes" id="UP000014204"/>
    </source>
</evidence>
<dbReference type="AlphaFoldDB" id="R9L253"/>
<sequence>MRSTHNSVERAGRAALATLVACALAAPAAVLAAPGEAHAAPKISAKSKTLAAGKSFALKVKGAKGKIKWSSTNRKVATVTSKGKVTARKMGTAKIRAKVGKRTYTCKVKVNPRISASRKTVAAGKSFALKLAGASGKVKWSSTNKKVVTVTSKGKVKAKKAGTATVTARIGGKRVASCKVTVRKGASAHVHSWKKVLVREAWEEEIPGEYYYQCACGKQFDTGSEWSAHNEQMLLDFADATTGMSKEEADKLAATLPKHNGASKRKPSEIIHHPAEYAYKCNCGAVK</sequence>
<dbReference type="SMART" id="SM00635">
    <property type="entry name" value="BID_2"/>
    <property type="match status" value="2"/>
</dbReference>
<feature type="signal peptide" evidence="1">
    <location>
        <begin position="1"/>
        <end position="32"/>
    </location>
</feature>
<feature type="domain" description="BIG2" evidence="2">
    <location>
        <begin position="108"/>
        <end position="179"/>
    </location>
</feature>
<protein>
    <recommendedName>
        <fullName evidence="2">BIG2 domain-containing protein</fullName>
    </recommendedName>
</protein>
<dbReference type="InterPro" id="IPR003343">
    <property type="entry name" value="Big_2"/>
</dbReference>
<gene>
    <name evidence="3" type="ORF">C811_00567</name>
</gene>
<dbReference type="STRING" id="1235794.C811_00567"/>
<evidence type="ECO:0000259" key="2">
    <source>
        <dbReference type="SMART" id="SM00635"/>
    </source>
</evidence>
<dbReference type="PANTHER" id="PTHR23019">
    <property type="entry name" value="NUCLEAR PORE MEMBRANE GLYCOPROTEIN GP210-RELATED"/>
    <property type="match status" value="1"/>
</dbReference>
<accession>R9L253</accession>
<name>R9L253_9ACTN</name>
<dbReference type="InterPro" id="IPR045197">
    <property type="entry name" value="NUP210-like"/>
</dbReference>
<dbReference type="RefSeq" id="WP_016308795.1">
    <property type="nucleotide sequence ID" value="NZ_KE159646.1"/>
</dbReference>
<dbReference type="HOGENOM" id="CLU_968869_0_0_11"/>
<organism evidence="3 4">
    <name type="scientific">Adlercreutzia caecimuris B7</name>
    <dbReference type="NCBI Taxonomy" id="1235794"/>
    <lineage>
        <taxon>Bacteria</taxon>
        <taxon>Bacillati</taxon>
        <taxon>Actinomycetota</taxon>
        <taxon>Coriobacteriia</taxon>
        <taxon>Eggerthellales</taxon>
        <taxon>Eggerthellaceae</taxon>
        <taxon>Adlercreutzia</taxon>
    </lineage>
</organism>
<keyword evidence="4" id="KW-1185">Reference proteome</keyword>
<dbReference type="GeneID" id="82191854"/>
<dbReference type="InterPro" id="IPR008964">
    <property type="entry name" value="Invasin/intimin_cell_adhesion"/>
</dbReference>
<dbReference type="Proteomes" id="UP000014204">
    <property type="component" value="Unassembled WGS sequence"/>
</dbReference>
<dbReference type="Pfam" id="PF26182">
    <property type="entry name" value="Ig_NUP210_5th"/>
    <property type="match status" value="1"/>
</dbReference>
<proteinExistence type="predicted"/>
<dbReference type="SUPFAM" id="SSF49373">
    <property type="entry name" value="Invasin/intimin cell-adhesion fragments"/>
    <property type="match status" value="2"/>
</dbReference>
<evidence type="ECO:0000313" key="3">
    <source>
        <dbReference type="EMBL" id="EOS52531.1"/>
    </source>
</evidence>
<comment type="caution">
    <text evidence="3">The sequence shown here is derived from an EMBL/GenBank/DDBJ whole genome shotgun (WGS) entry which is preliminary data.</text>
</comment>